<dbReference type="PANTHER" id="PTHR36761">
    <property type="entry name" value="ORF03 PROTEIN"/>
    <property type="match status" value="1"/>
</dbReference>
<dbReference type="PANTHER" id="PTHR36761:SF2">
    <property type="entry name" value="ORF03 PROTEIN"/>
    <property type="match status" value="1"/>
</dbReference>
<accession>A0ABV0JQC9</accession>
<comment type="caution">
    <text evidence="3">The sequence shown here is derived from an EMBL/GenBank/DDBJ whole genome shotgun (WGS) entry which is preliminary data.</text>
</comment>
<organism evidence="3 4">
    <name type="scientific">Funiculus sociatus GB2-A5</name>
    <dbReference type="NCBI Taxonomy" id="2933946"/>
    <lineage>
        <taxon>Bacteria</taxon>
        <taxon>Bacillati</taxon>
        <taxon>Cyanobacteriota</taxon>
        <taxon>Cyanophyceae</taxon>
        <taxon>Coleofasciculales</taxon>
        <taxon>Coleofasciculaceae</taxon>
        <taxon>Funiculus</taxon>
    </lineage>
</organism>
<dbReference type="SUPFAM" id="SSF48452">
    <property type="entry name" value="TPR-like"/>
    <property type="match status" value="1"/>
</dbReference>
<sequence>MNSENRDIIKTQYQAGKTAFERGEYRQSVQHLEKASSLVARNSQLGGEVQIWLVTAYEAAGQRTEAIALLKQLFHHPAPEISKQSRRLLYIMEAPQLSRRPEWLSEIPDLTALAESQAEFRGASNVKPANTTPRKRPEPELEQVDLSKVNTQDNRFIWVALIAIILTLGSLAWWSL</sequence>
<evidence type="ECO:0000256" key="2">
    <source>
        <dbReference type="SAM" id="Phobius"/>
    </source>
</evidence>
<evidence type="ECO:0008006" key="5">
    <source>
        <dbReference type="Google" id="ProtNLM"/>
    </source>
</evidence>
<dbReference type="EMBL" id="JAMPKK010000018">
    <property type="protein sequence ID" value="MEP0864862.1"/>
    <property type="molecule type" value="Genomic_DNA"/>
</dbReference>
<dbReference type="RefSeq" id="WP_190425564.1">
    <property type="nucleotide sequence ID" value="NZ_JAMPKK010000018.1"/>
</dbReference>
<evidence type="ECO:0000313" key="3">
    <source>
        <dbReference type="EMBL" id="MEP0864862.1"/>
    </source>
</evidence>
<keyword evidence="4" id="KW-1185">Reference proteome</keyword>
<reference evidence="3 4" key="1">
    <citation type="submission" date="2022-04" db="EMBL/GenBank/DDBJ databases">
        <title>Positive selection, recombination, and allopatry shape intraspecific diversity of widespread and dominant cyanobacteria.</title>
        <authorList>
            <person name="Wei J."/>
            <person name="Shu W."/>
            <person name="Hu C."/>
        </authorList>
    </citation>
    <scope>NUCLEOTIDE SEQUENCE [LARGE SCALE GENOMIC DNA]</scope>
    <source>
        <strain evidence="3 4">GB2-A5</strain>
    </source>
</reference>
<dbReference type="Proteomes" id="UP001442494">
    <property type="component" value="Unassembled WGS sequence"/>
</dbReference>
<keyword evidence="2" id="KW-0812">Transmembrane</keyword>
<gene>
    <name evidence="3" type="ORF">NDI37_10310</name>
</gene>
<protein>
    <recommendedName>
        <fullName evidence="5">Tetratricopeptide repeat protein</fullName>
    </recommendedName>
</protein>
<feature type="region of interest" description="Disordered" evidence="1">
    <location>
        <begin position="119"/>
        <end position="141"/>
    </location>
</feature>
<keyword evidence="2" id="KW-0472">Membrane</keyword>
<evidence type="ECO:0000256" key="1">
    <source>
        <dbReference type="SAM" id="MobiDB-lite"/>
    </source>
</evidence>
<dbReference type="InterPro" id="IPR011990">
    <property type="entry name" value="TPR-like_helical_dom_sf"/>
</dbReference>
<keyword evidence="2" id="KW-1133">Transmembrane helix</keyword>
<evidence type="ECO:0000313" key="4">
    <source>
        <dbReference type="Proteomes" id="UP001442494"/>
    </source>
</evidence>
<proteinExistence type="predicted"/>
<name>A0ABV0JQC9_9CYAN</name>
<feature type="transmembrane region" description="Helical" evidence="2">
    <location>
        <begin position="156"/>
        <end position="174"/>
    </location>
</feature>
<dbReference type="Gene3D" id="1.25.40.10">
    <property type="entry name" value="Tetratricopeptide repeat domain"/>
    <property type="match status" value="1"/>
</dbReference>